<proteinExistence type="predicted"/>
<gene>
    <name evidence="2" type="ORF">BE17_28760</name>
</gene>
<organism evidence="2 3">
    <name type="scientific">Sorangium cellulosum</name>
    <name type="common">Polyangium cellulosum</name>
    <dbReference type="NCBI Taxonomy" id="56"/>
    <lineage>
        <taxon>Bacteria</taxon>
        <taxon>Pseudomonadati</taxon>
        <taxon>Myxococcota</taxon>
        <taxon>Polyangia</taxon>
        <taxon>Polyangiales</taxon>
        <taxon>Polyangiaceae</taxon>
        <taxon>Sorangium</taxon>
    </lineage>
</organism>
<protein>
    <submittedName>
        <fullName evidence="2">Uncharacterized protein</fullName>
    </submittedName>
</protein>
<dbReference type="EMBL" id="JEMB01002469">
    <property type="protein sequence ID" value="KYF80983.1"/>
    <property type="molecule type" value="Genomic_DNA"/>
</dbReference>
<evidence type="ECO:0000256" key="1">
    <source>
        <dbReference type="SAM" id="MobiDB-lite"/>
    </source>
</evidence>
<comment type="caution">
    <text evidence="2">The sequence shown here is derived from an EMBL/GenBank/DDBJ whole genome shotgun (WGS) entry which is preliminary data.</text>
</comment>
<sequence length="103" mass="11646">MRFADLKNDFVFRRIFANHPDILRGLLNDLLERQGERAIEVIEYLPSERRDCGLRRGGRRARGMSAATGAGRSRALQQYIRLSQRASGRAGERASGHPAPDRL</sequence>
<evidence type="ECO:0000313" key="3">
    <source>
        <dbReference type="Proteomes" id="UP000075635"/>
    </source>
</evidence>
<feature type="compositionally biased region" description="Basic and acidic residues" evidence="1">
    <location>
        <begin position="90"/>
        <end position="103"/>
    </location>
</feature>
<reference evidence="2 3" key="1">
    <citation type="submission" date="2014-02" db="EMBL/GenBank/DDBJ databases">
        <title>The small core and large imbalanced accessory genome model reveals a collaborative survival strategy of Sorangium cellulosum strains in nature.</title>
        <authorList>
            <person name="Han K."/>
            <person name="Peng R."/>
            <person name="Blom J."/>
            <person name="Li Y.-Z."/>
        </authorList>
    </citation>
    <scope>NUCLEOTIDE SEQUENCE [LARGE SCALE GENOMIC DNA]</scope>
    <source>
        <strain evidence="2 3">So0011-07</strain>
    </source>
</reference>
<feature type="region of interest" description="Disordered" evidence="1">
    <location>
        <begin position="84"/>
        <end position="103"/>
    </location>
</feature>
<dbReference type="AlphaFoldDB" id="A0A150RLG4"/>
<evidence type="ECO:0000313" key="2">
    <source>
        <dbReference type="EMBL" id="KYF80983.1"/>
    </source>
</evidence>
<dbReference type="Proteomes" id="UP000075635">
    <property type="component" value="Unassembled WGS sequence"/>
</dbReference>
<accession>A0A150RLG4</accession>
<name>A0A150RLG4_SORCE</name>